<dbReference type="GO" id="GO:0016757">
    <property type="term" value="F:glycosyltransferase activity"/>
    <property type="evidence" value="ECO:0007669"/>
    <property type="project" value="InterPro"/>
</dbReference>
<dbReference type="InterPro" id="IPR001296">
    <property type="entry name" value="Glyco_trans_1"/>
</dbReference>
<keyword evidence="5" id="KW-1185">Reference proteome</keyword>
<dbReference type="KEGG" id="celz:E5225_05815"/>
<dbReference type="Proteomes" id="UP000296469">
    <property type="component" value="Chromosome"/>
</dbReference>
<proteinExistence type="predicted"/>
<sequence length="371" mass="40605">MGAPRRSGPAPSPGPRGRPSGPPDPRAKNEVRSRVDVIVCGAQVPFVSGGAELHMQNIVRAMQEAGHRSELVHLPTAWEKDRLFDAPLAWRMLPLDADVVVATNFPSYFARHDHKVVWLFHQHRGAYDAIDAPWSDLGLDDDALEVQRQLTEWDTRALEEARHVFTTSHVVADRLARFNGLDGEALYHPPPLADRLRTGEMGDYVFTPTRLETNKRPDRIVDAMAHVRSGVRAVVAGRGSMAADLAAGVERQNLGDRVELAGFVPDAELVDRYAGALGVIYAPFDEDYGYVTLQAFLAGKPVITAHDAGGVLEWVEDGVTGYVTDGTPEGLADAVERLAADRDNARAMGEEGRRRAAELSWSKVVERLLSA</sequence>
<evidence type="ECO:0000256" key="1">
    <source>
        <dbReference type="ARBA" id="ARBA00022679"/>
    </source>
</evidence>
<dbReference type="GO" id="GO:0009103">
    <property type="term" value="P:lipopolysaccharide biosynthetic process"/>
    <property type="evidence" value="ECO:0007669"/>
    <property type="project" value="TreeGrafter"/>
</dbReference>
<keyword evidence="1 4" id="KW-0808">Transferase</keyword>
<dbReference type="CDD" id="cd03801">
    <property type="entry name" value="GT4_PimA-like"/>
    <property type="match status" value="1"/>
</dbReference>
<feature type="compositionally biased region" description="Pro residues" evidence="2">
    <location>
        <begin position="10"/>
        <end position="24"/>
    </location>
</feature>
<dbReference type="Pfam" id="PF00534">
    <property type="entry name" value="Glycos_transf_1"/>
    <property type="match status" value="1"/>
</dbReference>
<dbReference type="SUPFAM" id="SSF53756">
    <property type="entry name" value="UDP-Glycosyltransferase/glycogen phosphorylase"/>
    <property type="match status" value="1"/>
</dbReference>
<evidence type="ECO:0000313" key="4">
    <source>
        <dbReference type="EMBL" id="QCB93141.1"/>
    </source>
</evidence>
<name>A0A4P7SHI4_9CELL</name>
<protein>
    <submittedName>
        <fullName evidence="4">Glycosyltransferase</fullName>
    </submittedName>
</protein>
<dbReference type="EMBL" id="CP039291">
    <property type="protein sequence ID" value="QCB93141.1"/>
    <property type="molecule type" value="Genomic_DNA"/>
</dbReference>
<dbReference type="OrthoDB" id="9814612at2"/>
<dbReference type="PANTHER" id="PTHR46401:SF2">
    <property type="entry name" value="GLYCOSYLTRANSFERASE WBBK-RELATED"/>
    <property type="match status" value="1"/>
</dbReference>
<evidence type="ECO:0000259" key="3">
    <source>
        <dbReference type="Pfam" id="PF00534"/>
    </source>
</evidence>
<accession>A0A4P7SHI4</accession>
<gene>
    <name evidence="4" type="ORF">E5225_05815</name>
</gene>
<feature type="region of interest" description="Disordered" evidence="2">
    <location>
        <begin position="1"/>
        <end position="30"/>
    </location>
</feature>
<reference evidence="4 5" key="1">
    <citation type="submission" date="2019-04" db="EMBL/GenBank/DDBJ databases">
        <title>Isolation and identification of Cellulomonas shaoxiangyii sp. Nov. isolated from feces of the Tibetan antelopes (Pantholops hodgsonii) in the Qinghai-Tibet plateau of China.</title>
        <authorList>
            <person name="Tian Z."/>
        </authorList>
    </citation>
    <scope>NUCLEOTIDE SEQUENCE [LARGE SCALE GENOMIC DNA]</scope>
    <source>
        <strain evidence="4 5">Z28</strain>
    </source>
</reference>
<dbReference type="Gene3D" id="3.40.50.2000">
    <property type="entry name" value="Glycogen Phosphorylase B"/>
    <property type="match status" value="2"/>
</dbReference>
<feature type="domain" description="Glycosyl transferase family 1" evidence="3">
    <location>
        <begin position="200"/>
        <end position="355"/>
    </location>
</feature>
<dbReference type="AlphaFoldDB" id="A0A4P7SHI4"/>
<organism evidence="4 5">
    <name type="scientific">Cellulomonas shaoxiangyii</name>
    <dbReference type="NCBI Taxonomy" id="2566013"/>
    <lineage>
        <taxon>Bacteria</taxon>
        <taxon>Bacillati</taxon>
        <taxon>Actinomycetota</taxon>
        <taxon>Actinomycetes</taxon>
        <taxon>Micrococcales</taxon>
        <taxon>Cellulomonadaceae</taxon>
        <taxon>Cellulomonas</taxon>
    </lineage>
</organism>
<evidence type="ECO:0000256" key="2">
    <source>
        <dbReference type="SAM" id="MobiDB-lite"/>
    </source>
</evidence>
<dbReference type="PANTHER" id="PTHR46401">
    <property type="entry name" value="GLYCOSYLTRANSFERASE WBBK-RELATED"/>
    <property type="match status" value="1"/>
</dbReference>
<evidence type="ECO:0000313" key="5">
    <source>
        <dbReference type="Proteomes" id="UP000296469"/>
    </source>
</evidence>